<name>F4RUJ4_MELLP</name>
<dbReference type="Gene3D" id="3.40.50.880">
    <property type="match status" value="1"/>
</dbReference>
<dbReference type="PROSITE" id="PS51130">
    <property type="entry name" value="PDXT_SNO_2"/>
    <property type="match status" value="1"/>
</dbReference>
<feature type="region of interest" description="Disordered" evidence="9">
    <location>
        <begin position="41"/>
        <end position="66"/>
    </location>
</feature>
<feature type="binding site" evidence="8">
    <location>
        <begin position="91"/>
        <end position="93"/>
    </location>
    <ligand>
        <name>L-glutamine</name>
        <dbReference type="ChEBI" id="CHEBI:58359"/>
    </ligand>
</feature>
<dbReference type="GO" id="GO:1903600">
    <property type="term" value="C:glutaminase complex"/>
    <property type="evidence" value="ECO:0007669"/>
    <property type="project" value="TreeGrafter"/>
</dbReference>
<organism evidence="11">
    <name type="scientific">Melampsora larici-populina (strain 98AG31 / pathotype 3-4-7)</name>
    <name type="common">Poplar leaf rust fungus</name>
    <dbReference type="NCBI Taxonomy" id="747676"/>
    <lineage>
        <taxon>Eukaryota</taxon>
        <taxon>Fungi</taxon>
        <taxon>Dikarya</taxon>
        <taxon>Basidiomycota</taxon>
        <taxon>Pucciniomycotina</taxon>
        <taxon>Pucciniomycetes</taxon>
        <taxon>Pucciniales</taxon>
        <taxon>Melampsoraceae</taxon>
        <taxon>Melampsora</taxon>
    </lineage>
</organism>
<dbReference type="GO" id="GO:0004359">
    <property type="term" value="F:glutaminase activity"/>
    <property type="evidence" value="ECO:0007669"/>
    <property type="project" value="UniProtKB-EC"/>
</dbReference>
<evidence type="ECO:0000256" key="7">
    <source>
        <dbReference type="PIRSR" id="PIRSR005639-1"/>
    </source>
</evidence>
<dbReference type="Pfam" id="PF01174">
    <property type="entry name" value="SNO"/>
    <property type="match status" value="1"/>
</dbReference>
<dbReference type="NCBIfam" id="TIGR03800">
    <property type="entry name" value="PLP_synth_Pdx2"/>
    <property type="match status" value="1"/>
</dbReference>
<comment type="similarity">
    <text evidence="1">Belongs to the glutaminase PdxT/SNO family.</text>
</comment>
<dbReference type="FunCoup" id="F4RUJ4">
    <property type="interactions" value="95"/>
</dbReference>
<dbReference type="eggNOG" id="KOG3210">
    <property type="taxonomic scope" value="Eukaryota"/>
</dbReference>
<dbReference type="GO" id="GO:0042823">
    <property type="term" value="P:pyridoxal phosphate biosynthetic process"/>
    <property type="evidence" value="ECO:0007669"/>
    <property type="project" value="InterPro"/>
</dbReference>
<evidence type="ECO:0000256" key="5">
    <source>
        <dbReference type="ARBA" id="ARBA00023239"/>
    </source>
</evidence>
<dbReference type="PANTHER" id="PTHR31559:SF0">
    <property type="entry name" value="PYRIDOXAL 5'-PHOSPHATE SYNTHASE SUBUNIT SNO1-RELATED"/>
    <property type="match status" value="1"/>
</dbReference>
<evidence type="ECO:0000313" key="10">
    <source>
        <dbReference type="EMBL" id="EGG03987.1"/>
    </source>
</evidence>
<dbReference type="GO" id="GO:0008614">
    <property type="term" value="P:pyridoxine metabolic process"/>
    <property type="evidence" value="ECO:0007669"/>
    <property type="project" value="TreeGrafter"/>
</dbReference>
<dbReference type="GO" id="GO:0005829">
    <property type="term" value="C:cytosol"/>
    <property type="evidence" value="ECO:0007669"/>
    <property type="project" value="TreeGrafter"/>
</dbReference>
<evidence type="ECO:0000256" key="1">
    <source>
        <dbReference type="ARBA" id="ARBA00008345"/>
    </source>
</evidence>
<gene>
    <name evidence="10" type="ORF">MELLADRAFT_44377</name>
</gene>
<evidence type="ECO:0000256" key="2">
    <source>
        <dbReference type="ARBA" id="ARBA00012918"/>
    </source>
</evidence>
<comment type="catalytic activity">
    <reaction evidence="6">
        <text>L-glutamine + H2O = L-glutamate + NH4(+)</text>
        <dbReference type="Rhea" id="RHEA:15889"/>
        <dbReference type="ChEBI" id="CHEBI:15377"/>
        <dbReference type="ChEBI" id="CHEBI:28938"/>
        <dbReference type="ChEBI" id="CHEBI:29985"/>
        <dbReference type="ChEBI" id="CHEBI:58359"/>
        <dbReference type="EC" id="3.5.1.2"/>
    </reaction>
</comment>
<evidence type="ECO:0000256" key="6">
    <source>
        <dbReference type="ARBA" id="ARBA00049534"/>
    </source>
</evidence>
<protein>
    <recommendedName>
        <fullName evidence="2">glutaminase</fullName>
        <ecNumber evidence="2">3.5.1.2</ecNumber>
    </recommendedName>
</protein>
<evidence type="ECO:0000256" key="4">
    <source>
        <dbReference type="ARBA" id="ARBA00022962"/>
    </source>
</evidence>
<keyword evidence="3" id="KW-0378">Hydrolase</keyword>
<dbReference type="Proteomes" id="UP000001072">
    <property type="component" value="Unassembled WGS sequence"/>
</dbReference>
<dbReference type="PIRSF" id="PIRSF005639">
    <property type="entry name" value="Glut_amidoT_SNO"/>
    <property type="match status" value="1"/>
</dbReference>
<dbReference type="OrthoDB" id="2039at2759"/>
<evidence type="ECO:0000256" key="9">
    <source>
        <dbReference type="SAM" id="MobiDB-lite"/>
    </source>
</evidence>
<dbReference type="InParanoid" id="F4RUJ4"/>
<feature type="active site" description="Charge relay system" evidence="7">
    <location>
        <position position="242"/>
    </location>
</feature>
<dbReference type="VEuPathDB" id="FungiDB:MELLADRAFT_44377"/>
<proteinExistence type="inferred from homology"/>
<dbReference type="HOGENOM" id="CLU_069674_0_0_1"/>
<feature type="binding site" evidence="8">
    <location>
        <position position="160"/>
    </location>
    <ligand>
        <name>L-glutamine</name>
        <dbReference type="ChEBI" id="CHEBI:58359"/>
    </ligand>
</feature>
<evidence type="ECO:0000256" key="3">
    <source>
        <dbReference type="ARBA" id="ARBA00022801"/>
    </source>
</evidence>
<dbReference type="InterPro" id="IPR029062">
    <property type="entry name" value="Class_I_gatase-like"/>
</dbReference>
<reference evidence="11" key="1">
    <citation type="journal article" date="2011" name="Proc. Natl. Acad. Sci. U.S.A.">
        <title>Obligate biotrophy features unraveled by the genomic analysis of rust fungi.</title>
        <authorList>
            <person name="Duplessis S."/>
            <person name="Cuomo C.A."/>
            <person name="Lin Y.-C."/>
            <person name="Aerts A."/>
            <person name="Tisserant E."/>
            <person name="Veneault-Fourrey C."/>
            <person name="Joly D.L."/>
            <person name="Hacquard S."/>
            <person name="Amselem J."/>
            <person name="Cantarel B.L."/>
            <person name="Chiu R."/>
            <person name="Coutinho P.M."/>
            <person name="Feau N."/>
            <person name="Field M."/>
            <person name="Frey P."/>
            <person name="Gelhaye E."/>
            <person name="Goldberg J."/>
            <person name="Grabherr M.G."/>
            <person name="Kodira C.D."/>
            <person name="Kohler A."/>
            <person name="Kuees U."/>
            <person name="Lindquist E.A."/>
            <person name="Lucas S.M."/>
            <person name="Mago R."/>
            <person name="Mauceli E."/>
            <person name="Morin E."/>
            <person name="Murat C."/>
            <person name="Pangilinan J.L."/>
            <person name="Park R."/>
            <person name="Pearson M."/>
            <person name="Quesneville H."/>
            <person name="Rouhier N."/>
            <person name="Sakthikumar S."/>
            <person name="Salamov A.A."/>
            <person name="Schmutz J."/>
            <person name="Selles B."/>
            <person name="Shapiro H."/>
            <person name="Tanguay P."/>
            <person name="Tuskan G.A."/>
            <person name="Henrissat B."/>
            <person name="Van de Peer Y."/>
            <person name="Rouze P."/>
            <person name="Ellis J.G."/>
            <person name="Dodds P.N."/>
            <person name="Schein J.E."/>
            <person name="Zhong S."/>
            <person name="Hamelin R.C."/>
            <person name="Grigoriev I.V."/>
            <person name="Szabo L.J."/>
            <person name="Martin F."/>
        </authorList>
    </citation>
    <scope>NUCLEOTIDE SEQUENCE [LARGE SCALE GENOMIC DNA]</scope>
    <source>
        <strain evidence="11">98AG31 / pathotype 3-4-7</strain>
    </source>
</reference>
<dbReference type="PANTHER" id="PTHR31559">
    <property type="entry name" value="PYRIDOXAL 5'-PHOSPHATE SYNTHASE SUBUNIT SNO"/>
    <property type="match status" value="1"/>
</dbReference>
<dbReference type="RefSeq" id="XP_007412780.1">
    <property type="nucleotide sequence ID" value="XM_007412718.1"/>
</dbReference>
<dbReference type="PROSITE" id="PS01236">
    <property type="entry name" value="PDXT_SNO_1"/>
    <property type="match status" value="1"/>
</dbReference>
<sequence length="264" mass="28985">MANSNPLPILTPISNDSPLTIGVLALQGAYAEHVSHLRRLASSFPPSSNTPTSSPNPSNQSNRKRLNNFTTIQVKTAKELERCHGLIIPGGESTTMSLIASRQIDESGFSLLDWLKSFVKTRSVWGTCAGMILLSDEVIEGSMKKGGQDVLGGLPILINRNQWGRQTESFEHALQIDCIRDPTRPFPGIFIRAPVIHTIQSPESIKTLTTVPISILPKSDRFGPDAQTVGIQKGKLLATAFHPELSQDSRLHEYWLLECVLIDL</sequence>
<keyword evidence="5" id="KW-0456">Lyase</keyword>
<evidence type="ECO:0000256" key="8">
    <source>
        <dbReference type="PIRSR" id="PIRSR005639-2"/>
    </source>
</evidence>
<keyword evidence="4" id="KW-0315">Glutamine amidotransferase</keyword>
<dbReference type="EMBL" id="GL883121">
    <property type="protein sequence ID" value="EGG03987.1"/>
    <property type="molecule type" value="Genomic_DNA"/>
</dbReference>
<dbReference type="AlphaFoldDB" id="F4RUJ4"/>
<dbReference type="KEGG" id="mlr:MELLADRAFT_44377"/>
<dbReference type="STRING" id="747676.F4RUJ4"/>
<evidence type="ECO:0000313" key="11">
    <source>
        <dbReference type="Proteomes" id="UP000001072"/>
    </source>
</evidence>
<feature type="active site" description="Charge relay system" evidence="7">
    <location>
        <position position="244"/>
    </location>
</feature>
<dbReference type="GO" id="GO:0016829">
    <property type="term" value="F:lyase activity"/>
    <property type="evidence" value="ECO:0007669"/>
    <property type="project" value="UniProtKB-KW"/>
</dbReference>
<keyword evidence="11" id="KW-1185">Reference proteome</keyword>
<dbReference type="SUPFAM" id="SSF52317">
    <property type="entry name" value="Class I glutamine amidotransferase-like"/>
    <property type="match status" value="1"/>
</dbReference>
<dbReference type="EC" id="3.5.1.2" evidence="2"/>
<feature type="binding site" evidence="8">
    <location>
        <begin position="191"/>
        <end position="192"/>
    </location>
    <ligand>
        <name>L-glutamine</name>
        <dbReference type="ChEBI" id="CHEBI:58359"/>
    </ligand>
</feature>
<dbReference type="InterPro" id="IPR002161">
    <property type="entry name" value="PdxT/SNO"/>
</dbReference>
<accession>F4RUJ4</accession>
<feature type="compositionally biased region" description="Low complexity" evidence="9">
    <location>
        <begin position="42"/>
        <end position="61"/>
    </location>
</feature>
<dbReference type="GeneID" id="18928178"/>
<feature type="active site" description="Nucleophile" evidence="7">
    <location>
        <position position="128"/>
    </location>
</feature>
<dbReference type="InterPro" id="IPR021196">
    <property type="entry name" value="PdxT/SNO_CS"/>
</dbReference>